<gene>
    <name evidence="7" type="ORF">KYI10_11510</name>
</gene>
<feature type="transmembrane region" description="Helical" evidence="6">
    <location>
        <begin position="7"/>
        <end position="31"/>
    </location>
</feature>
<keyword evidence="2" id="KW-1003">Cell membrane</keyword>
<dbReference type="PANTHER" id="PTHR23513">
    <property type="entry name" value="INTEGRAL MEMBRANE EFFLUX PROTEIN-RELATED"/>
    <property type="match status" value="1"/>
</dbReference>
<evidence type="ECO:0000256" key="2">
    <source>
        <dbReference type="ARBA" id="ARBA00022475"/>
    </source>
</evidence>
<keyword evidence="5 6" id="KW-0472">Membrane</keyword>
<dbReference type="GO" id="GO:0022857">
    <property type="term" value="F:transmembrane transporter activity"/>
    <property type="evidence" value="ECO:0007669"/>
    <property type="project" value="InterPro"/>
</dbReference>
<dbReference type="InterPro" id="IPR011701">
    <property type="entry name" value="MFS"/>
</dbReference>
<protein>
    <submittedName>
        <fullName evidence="7">MFS transporter</fullName>
    </submittedName>
</protein>
<dbReference type="GO" id="GO:0005886">
    <property type="term" value="C:plasma membrane"/>
    <property type="evidence" value="ECO:0007669"/>
    <property type="project" value="UniProtKB-SubCell"/>
</dbReference>
<evidence type="ECO:0000256" key="1">
    <source>
        <dbReference type="ARBA" id="ARBA00004651"/>
    </source>
</evidence>
<sequence length="390" mass="44140">MNKRYFIFLSSFLFSILSDSLYVVATMSIIYKKTNSVLLSSLSIVVAMVGYSLGCLLINKVISSLLPKSIFTYNRCIRIFLLLILLLSSSYNISIILLLTIVFLIPIFTGMDSVLEYAILPKFGEDYTKLNSLMSLTRNIGEMSSWAIGGILVALLGENITFIISMLLLILSVILIQYIYLPNIKSTKSAQDKKKLDKKSFSIILHNKINKRVFAMDFFDLLTTGLWSSAVLLEIIIIKYNSDRITWGISYALYLLGGIIAGIIIYKWSYYFEKISSSVLIISSIIYIIIISILMSTDSIIMLFILLFILGFPEQGKEVTQVSLLQNNNNEDEMIRVFSTYNIFQTVLFSVSTVLIGYLVDEFSINFAFIFCLLLSSITLLVAFSFKLVR</sequence>
<reference evidence="7" key="1">
    <citation type="submission" date="2024-06" db="EMBL/GenBank/DDBJ databases">
        <title>Prevalence and characterization of methicillin-resistant Macrococcus spp. in food producing animals and meat in Switzerland in 2019.</title>
        <authorList>
            <person name="Keller J.E."/>
            <person name="Schwendener S."/>
            <person name="Neuenschwander J."/>
            <person name="Overesch G."/>
            <person name="Perreten V."/>
        </authorList>
    </citation>
    <scope>NUCLEOTIDE SEQUENCE</scope>
    <source>
        <strain evidence="7">19Msa1099</strain>
        <plasmid evidence="7">p19Msa1047_11</plasmid>
    </source>
</reference>
<keyword evidence="4 6" id="KW-1133">Transmembrane helix</keyword>
<name>A0AAT9PAS9_9STAP</name>
<feature type="transmembrane region" description="Helical" evidence="6">
    <location>
        <begin position="343"/>
        <end position="360"/>
    </location>
</feature>
<evidence type="ECO:0000313" key="7">
    <source>
        <dbReference type="EMBL" id="QYA34023.2"/>
    </source>
</evidence>
<evidence type="ECO:0000256" key="4">
    <source>
        <dbReference type="ARBA" id="ARBA00022989"/>
    </source>
</evidence>
<dbReference type="AlphaFoldDB" id="A0AAT9PAS9"/>
<dbReference type="Pfam" id="PF07690">
    <property type="entry name" value="MFS_1"/>
    <property type="match status" value="1"/>
</dbReference>
<evidence type="ECO:0000256" key="3">
    <source>
        <dbReference type="ARBA" id="ARBA00022692"/>
    </source>
</evidence>
<evidence type="ECO:0000256" key="6">
    <source>
        <dbReference type="SAM" id="Phobius"/>
    </source>
</evidence>
<feature type="transmembrane region" description="Helical" evidence="6">
    <location>
        <begin position="244"/>
        <end position="266"/>
    </location>
</feature>
<organism evidence="7">
    <name type="scientific">Macrococcus psychrotolerans</name>
    <dbReference type="NCBI Taxonomy" id="3039389"/>
    <lineage>
        <taxon>Bacteria</taxon>
        <taxon>Bacillati</taxon>
        <taxon>Bacillota</taxon>
        <taxon>Bacilli</taxon>
        <taxon>Bacillales</taxon>
        <taxon>Staphylococcaceae</taxon>
        <taxon>Macrococcus</taxon>
    </lineage>
</organism>
<dbReference type="PANTHER" id="PTHR23513:SF19">
    <property type="entry name" value="MAJOR FACILITATOR SUPERFAMILY (MFS) PROFILE DOMAIN-CONTAINING PROTEIN"/>
    <property type="match status" value="1"/>
</dbReference>
<keyword evidence="3 6" id="KW-0812">Transmembrane</keyword>
<proteinExistence type="predicted"/>
<feature type="transmembrane region" description="Helical" evidence="6">
    <location>
        <begin position="278"/>
        <end position="310"/>
    </location>
</feature>
<evidence type="ECO:0000256" key="5">
    <source>
        <dbReference type="ARBA" id="ARBA00023136"/>
    </source>
</evidence>
<geneLocation type="plasmid" evidence="7">
    <name>p19Msa1047_11</name>
</geneLocation>
<feature type="transmembrane region" description="Helical" evidence="6">
    <location>
        <begin position="367"/>
        <end position="386"/>
    </location>
</feature>
<feature type="transmembrane region" description="Helical" evidence="6">
    <location>
        <begin position="160"/>
        <end position="181"/>
    </location>
</feature>
<comment type="subcellular location">
    <subcellularLocation>
        <location evidence="1">Cell membrane</location>
        <topology evidence="1">Multi-pass membrane protein</topology>
    </subcellularLocation>
</comment>
<accession>A0AAT9PAS9</accession>
<feature type="transmembrane region" description="Helical" evidence="6">
    <location>
        <begin position="79"/>
        <end position="108"/>
    </location>
</feature>
<keyword evidence="7" id="KW-0614">Plasmid</keyword>
<feature type="transmembrane region" description="Helical" evidence="6">
    <location>
        <begin position="37"/>
        <end position="58"/>
    </location>
</feature>
<dbReference type="EMBL" id="CP079956">
    <property type="protein sequence ID" value="QYA34023.2"/>
    <property type="molecule type" value="Genomic_DNA"/>
</dbReference>